<organism evidence="2 3">
    <name type="scientific">Variovorax paradoxus</name>
    <dbReference type="NCBI Taxonomy" id="34073"/>
    <lineage>
        <taxon>Bacteria</taxon>
        <taxon>Pseudomonadati</taxon>
        <taxon>Pseudomonadota</taxon>
        <taxon>Betaproteobacteria</taxon>
        <taxon>Burkholderiales</taxon>
        <taxon>Comamonadaceae</taxon>
        <taxon>Variovorax</taxon>
    </lineage>
</organism>
<dbReference type="GO" id="GO:0003677">
    <property type="term" value="F:DNA binding"/>
    <property type="evidence" value="ECO:0007669"/>
    <property type="project" value="InterPro"/>
</dbReference>
<dbReference type="InterPro" id="IPR044925">
    <property type="entry name" value="His-Me_finger_sf"/>
</dbReference>
<dbReference type="SUPFAM" id="SSF54171">
    <property type="entry name" value="DNA-binding domain"/>
    <property type="match status" value="1"/>
</dbReference>
<evidence type="ECO:0000313" key="3">
    <source>
        <dbReference type="Proteomes" id="UP000249135"/>
    </source>
</evidence>
<dbReference type="Pfam" id="PF13392">
    <property type="entry name" value="HNH_3"/>
    <property type="match status" value="1"/>
</dbReference>
<accession>A0A2W5QNP1</accession>
<sequence length="162" mass="18610">MTVLTVERLRELLHYDPETGVFTWTLQPRRRALPRGNVAGTVQRGRVQIIIDQKSYRAHRLAWLYMKGEWPSNEIDHIDGNGLNNKFGNLRDVSTKVNQQNKRRPKAGTHLGVQGVNKVYRRFRAKLHVEGRSLHLGYFSTPEEAHAAYVCAKRQLHAGCTI</sequence>
<dbReference type="GO" id="GO:0004519">
    <property type="term" value="F:endonuclease activity"/>
    <property type="evidence" value="ECO:0007669"/>
    <property type="project" value="UniProtKB-KW"/>
</dbReference>
<comment type="caution">
    <text evidence="2">The sequence shown here is derived from an EMBL/GenBank/DDBJ whole genome shotgun (WGS) entry which is preliminary data.</text>
</comment>
<dbReference type="SUPFAM" id="SSF54060">
    <property type="entry name" value="His-Me finger endonucleases"/>
    <property type="match status" value="1"/>
</dbReference>
<dbReference type="Gene3D" id="3.90.75.20">
    <property type="match status" value="1"/>
</dbReference>
<name>A0A2W5QNP1_VARPD</name>
<dbReference type="Proteomes" id="UP000249135">
    <property type="component" value="Unassembled WGS sequence"/>
</dbReference>
<dbReference type="EMBL" id="QFPP01000007">
    <property type="protein sequence ID" value="PZQ77959.1"/>
    <property type="molecule type" value="Genomic_DNA"/>
</dbReference>
<keyword evidence="2" id="KW-0540">Nuclease</keyword>
<protein>
    <submittedName>
        <fullName evidence="2">HNH endonuclease</fullName>
    </submittedName>
</protein>
<dbReference type="InterPro" id="IPR016177">
    <property type="entry name" value="DNA-bd_dom_sf"/>
</dbReference>
<keyword evidence="2" id="KW-0255">Endonuclease</keyword>
<feature type="domain" description="HNH nuclease" evidence="1">
    <location>
        <begin position="56"/>
        <end position="99"/>
    </location>
</feature>
<dbReference type="InterPro" id="IPR003615">
    <property type="entry name" value="HNH_nuc"/>
</dbReference>
<evidence type="ECO:0000313" key="2">
    <source>
        <dbReference type="EMBL" id="PZQ77959.1"/>
    </source>
</evidence>
<proteinExistence type="predicted"/>
<keyword evidence="2" id="KW-0378">Hydrolase</keyword>
<reference evidence="2 3" key="1">
    <citation type="submission" date="2017-08" db="EMBL/GenBank/DDBJ databases">
        <title>Infants hospitalized years apart are colonized by the same room-sourced microbial strains.</title>
        <authorList>
            <person name="Brooks B."/>
            <person name="Olm M.R."/>
            <person name="Firek B.A."/>
            <person name="Baker R."/>
            <person name="Thomas B.C."/>
            <person name="Morowitz M.J."/>
            <person name="Banfield J.F."/>
        </authorList>
    </citation>
    <scope>NUCLEOTIDE SEQUENCE [LARGE SCALE GENOMIC DNA]</scope>
    <source>
        <strain evidence="2">S2_005_003_R2_41</strain>
    </source>
</reference>
<gene>
    <name evidence="2" type="ORF">DI563_02025</name>
</gene>
<evidence type="ECO:0000259" key="1">
    <source>
        <dbReference type="Pfam" id="PF13392"/>
    </source>
</evidence>
<dbReference type="AlphaFoldDB" id="A0A2W5QNP1"/>